<dbReference type="GO" id="GO:0009007">
    <property type="term" value="F:site-specific DNA-methyltransferase (adenine-specific) activity"/>
    <property type="evidence" value="ECO:0007669"/>
    <property type="project" value="UniProtKB-EC"/>
</dbReference>
<protein>
    <recommendedName>
        <fullName evidence="2">site-specific DNA-methyltransferase (adenine-specific)</fullName>
        <ecNumber evidence="2">2.1.1.72</ecNumber>
    </recommendedName>
</protein>
<feature type="non-terminal residue" evidence="7">
    <location>
        <position position="90"/>
    </location>
</feature>
<dbReference type="InterPro" id="IPR023095">
    <property type="entry name" value="Ade_MeTrfase_dom_2"/>
</dbReference>
<proteinExistence type="inferred from homology"/>
<comment type="caution">
    <text evidence="7">The sequence shown here is derived from an EMBL/GenBank/DDBJ whole genome shotgun (WGS) entry which is preliminary data.</text>
</comment>
<keyword evidence="5" id="KW-0949">S-adenosyl-L-methionine</keyword>
<reference evidence="7" key="1">
    <citation type="journal article" date="2013" name="Environ. Microbiol.">
        <title>Microbiota from the distal guts of lean and obese adolescents exhibit partial functional redundancy besides clear differences in community structure.</title>
        <authorList>
            <person name="Ferrer M."/>
            <person name="Ruiz A."/>
            <person name="Lanza F."/>
            <person name="Haange S.B."/>
            <person name="Oberbach A."/>
            <person name="Till H."/>
            <person name="Bargiela R."/>
            <person name="Campoy C."/>
            <person name="Segura M.T."/>
            <person name="Richter M."/>
            <person name="von Bergen M."/>
            <person name="Seifert J."/>
            <person name="Suarez A."/>
        </authorList>
    </citation>
    <scope>NUCLEOTIDE SEQUENCE</scope>
</reference>
<sequence>MQHRIYRTAKPFVKWVGGKTQLLGDIERTLPSDFSQKKNVIYVEPFVGGGAVLFWILQQFPNIQKAVINDINPHLITTYKVIKEQPYKLI</sequence>
<evidence type="ECO:0000256" key="2">
    <source>
        <dbReference type="ARBA" id="ARBA00011900"/>
    </source>
</evidence>
<gene>
    <name evidence="7" type="ORF">OBE_03834</name>
</gene>
<evidence type="ECO:0000313" key="7">
    <source>
        <dbReference type="EMBL" id="EKC70557.1"/>
    </source>
</evidence>
<dbReference type="EMBL" id="AJWZ01002588">
    <property type="protein sequence ID" value="EKC70557.1"/>
    <property type="molecule type" value="Genomic_DNA"/>
</dbReference>
<dbReference type="InterPro" id="IPR012327">
    <property type="entry name" value="MeTrfase_D12"/>
</dbReference>
<evidence type="ECO:0000256" key="6">
    <source>
        <dbReference type="ARBA" id="ARBA00047942"/>
    </source>
</evidence>
<keyword evidence="4" id="KW-0808">Transferase</keyword>
<dbReference type="InterPro" id="IPR029063">
    <property type="entry name" value="SAM-dependent_MTases_sf"/>
</dbReference>
<evidence type="ECO:0000256" key="1">
    <source>
        <dbReference type="ARBA" id="ARBA00006594"/>
    </source>
</evidence>
<dbReference type="PANTHER" id="PTHR30481:SF3">
    <property type="entry name" value="DNA ADENINE METHYLASE"/>
    <property type="match status" value="1"/>
</dbReference>
<dbReference type="Gene3D" id="3.40.50.150">
    <property type="entry name" value="Vaccinia Virus protein VP39"/>
    <property type="match status" value="1"/>
</dbReference>
<organism evidence="7">
    <name type="scientific">human gut metagenome</name>
    <dbReference type="NCBI Taxonomy" id="408170"/>
    <lineage>
        <taxon>unclassified sequences</taxon>
        <taxon>metagenomes</taxon>
        <taxon>organismal metagenomes</taxon>
    </lineage>
</organism>
<dbReference type="GO" id="GO:1904047">
    <property type="term" value="F:S-adenosyl-L-methionine binding"/>
    <property type="evidence" value="ECO:0007669"/>
    <property type="project" value="TreeGrafter"/>
</dbReference>
<dbReference type="Gene3D" id="1.10.1020.10">
    <property type="entry name" value="Adenine-specific Methyltransferase, Domain 2"/>
    <property type="match status" value="1"/>
</dbReference>
<evidence type="ECO:0000256" key="5">
    <source>
        <dbReference type="ARBA" id="ARBA00022691"/>
    </source>
</evidence>
<dbReference type="GO" id="GO:0006298">
    <property type="term" value="P:mismatch repair"/>
    <property type="evidence" value="ECO:0007669"/>
    <property type="project" value="TreeGrafter"/>
</dbReference>
<dbReference type="PANTHER" id="PTHR30481">
    <property type="entry name" value="DNA ADENINE METHYLASE"/>
    <property type="match status" value="1"/>
</dbReference>
<evidence type="ECO:0000256" key="3">
    <source>
        <dbReference type="ARBA" id="ARBA00022603"/>
    </source>
</evidence>
<dbReference type="PRINTS" id="PR00505">
    <property type="entry name" value="D12N6MTFRASE"/>
</dbReference>
<accession>K1TBU7</accession>
<dbReference type="Pfam" id="PF02086">
    <property type="entry name" value="MethyltransfD12"/>
    <property type="match status" value="1"/>
</dbReference>
<dbReference type="GO" id="GO:0043565">
    <property type="term" value="F:sequence-specific DNA binding"/>
    <property type="evidence" value="ECO:0007669"/>
    <property type="project" value="TreeGrafter"/>
</dbReference>
<dbReference type="AlphaFoldDB" id="K1TBU7"/>
<dbReference type="SUPFAM" id="SSF53335">
    <property type="entry name" value="S-adenosyl-L-methionine-dependent methyltransferases"/>
    <property type="match status" value="1"/>
</dbReference>
<evidence type="ECO:0000256" key="4">
    <source>
        <dbReference type="ARBA" id="ARBA00022679"/>
    </source>
</evidence>
<comment type="similarity">
    <text evidence="1">Belongs to the N(4)/N(6)-methyltransferase family.</text>
</comment>
<dbReference type="GO" id="GO:0009307">
    <property type="term" value="P:DNA restriction-modification system"/>
    <property type="evidence" value="ECO:0007669"/>
    <property type="project" value="InterPro"/>
</dbReference>
<keyword evidence="3 7" id="KW-0489">Methyltransferase</keyword>
<dbReference type="EC" id="2.1.1.72" evidence="2"/>
<dbReference type="GO" id="GO:0032259">
    <property type="term" value="P:methylation"/>
    <property type="evidence" value="ECO:0007669"/>
    <property type="project" value="UniProtKB-KW"/>
</dbReference>
<name>K1TBU7_9ZZZZ</name>
<comment type="catalytic activity">
    <reaction evidence="6">
        <text>a 2'-deoxyadenosine in DNA + S-adenosyl-L-methionine = an N(6)-methyl-2'-deoxyadenosine in DNA + S-adenosyl-L-homocysteine + H(+)</text>
        <dbReference type="Rhea" id="RHEA:15197"/>
        <dbReference type="Rhea" id="RHEA-COMP:12418"/>
        <dbReference type="Rhea" id="RHEA-COMP:12419"/>
        <dbReference type="ChEBI" id="CHEBI:15378"/>
        <dbReference type="ChEBI" id="CHEBI:57856"/>
        <dbReference type="ChEBI" id="CHEBI:59789"/>
        <dbReference type="ChEBI" id="CHEBI:90615"/>
        <dbReference type="ChEBI" id="CHEBI:90616"/>
        <dbReference type="EC" id="2.1.1.72"/>
    </reaction>
</comment>